<evidence type="ECO:0000313" key="1">
    <source>
        <dbReference type="EMBL" id="KAJ7535695.1"/>
    </source>
</evidence>
<name>A0ACC2C110_DIPCM</name>
<dbReference type="EMBL" id="CM055103">
    <property type="protein sequence ID" value="KAJ7535695.1"/>
    <property type="molecule type" value="Genomic_DNA"/>
</dbReference>
<comment type="caution">
    <text evidence="1">The sequence shown here is derived from an EMBL/GenBank/DDBJ whole genome shotgun (WGS) entry which is preliminary data.</text>
</comment>
<protein>
    <submittedName>
        <fullName evidence="1">Uncharacterized protein</fullName>
    </submittedName>
</protein>
<keyword evidence="2" id="KW-1185">Reference proteome</keyword>
<sequence length="510" mass="54657">MNMRVKRMTGILIGFLTILLLGDPRFQSSLADKILPASRSLAAGASTIAGCLAPAKARTAFPGSSEYQSARTVFNLRYKYAPAAFVFPTTVAQVQNAVGCAEQLGIGISPRGGGHSYEDYSLGRGRDGVIVVDMTGFTDISYNKAAGTVTVGSGFRLGPLKLALWNLGKVTVPCGVCPSVGVGGHALGGGWGFVSRKFGILSDSIVEAQVVIANGTTVRANAIENVNLLWSLKGAGANSYGIVSQFTFKVHDVSATMTHFSYTFLKSQQAQTVKAFQIWGQVAVAEVTTSLYLDPSGGNNFYGIYMGPSANLNAVLKAFMDNVPAPSNQTVIETDYITTVLIDGGFSQNADPSVLNLHSFTYPTATFKAKSIIVKAPGFSGDGIKTFVNSLQAGPATSYFIFDLFGGSASVINQIAPGDSAWVHRDALFSIQMFTYWQNNPSQSSSDITFIDNLWSAVRPYASSEAYQNYIDQDMPLSAYYGSNLNRLISEKKIWDSNNVFNFPQSIPVR</sequence>
<proteinExistence type="predicted"/>
<accession>A0ACC2C110</accession>
<reference evidence="2" key="1">
    <citation type="journal article" date="2024" name="Proc. Natl. Acad. Sci. U.S.A.">
        <title>Extraordinary preservation of gene collinearity over three hundred million years revealed in homosporous lycophytes.</title>
        <authorList>
            <person name="Li C."/>
            <person name="Wickell D."/>
            <person name="Kuo L.Y."/>
            <person name="Chen X."/>
            <person name="Nie B."/>
            <person name="Liao X."/>
            <person name="Peng D."/>
            <person name="Ji J."/>
            <person name="Jenkins J."/>
            <person name="Williams M."/>
            <person name="Shu S."/>
            <person name="Plott C."/>
            <person name="Barry K."/>
            <person name="Rajasekar S."/>
            <person name="Grimwood J."/>
            <person name="Han X."/>
            <person name="Sun S."/>
            <person name="Hou Z."/>
            <person name="He W."/>
            <person name="Dai G."/>
            <person name="Sun C."/>
            <person name="Schmutz J."/>
            <person name="Leebens-Mack J.H."/>
            <person name="Li F.W."/>
            <person name="Wang L."/>
        </authorList>
    </citation>
    <scope>NUCLEOTIDE SEQUENCE [LARGE SCALE GENOMIC DNA]</scope>
    <source>
        <strain evidence="2">cv. PW_Plant_1</strain>
    </source>
</reference>
<organism evidence="1 2">
    <name type="scientific">Diphasiastrum complanatum</name>
    <name type="common">Issler's clubmoss</name>
    <name type="synonym">Lycopodium complanatum</name>
    <dbReference type="NCBI Taxonomy" id="34168"/>
    <lineage>
        <taxon>Eukaryota</taxon>
        <taxon>Viridiplantae</taxon>
        <taxon>Streptophyta</taxon>
        <taxon>Embryophyta</taxon>
        <taxon>Tracheophyta</taxon>
        <taxon>Lycopodiopsida</taxon>
        <taxon>Lycopodiales</taxon>
        <taxon>Lycopodiaceae</taxon>
        <taxon>Lycopodioideae</taxon>
        <taxon>Diphasiastrum</taxon>
    </lineage>
</organism>
<evidence type="ECO:0000313" key="2">
    <source>
        <dbReference type="Proteomes" id="UP001162992"/>
    </source>
</evidence>
<gene>
    <name evidence="1" type="ORF">O6H91_12G042900</name>
</gene>
<dbReference type="Proteomes" id="UP001162992">
    <property type="component" value="Chromosome 12"/>
</dbReference>